<evidence type="ECO:0000313" key="2">
    <source>
        <dbReference type="EMBL" id="CEM31558.1"/>
    </source>
</evidence>
<organism evidence="2 3">
    <name type="scientific">Vitrella brassicaformis (strain CCMP3155)</name>
    <dbReference type="NCBI Taxonomy" id="1169540"/>
    <lineage>
        <taxon>Eukaryota</taxon>
        <taxon>Sar</taxon>
        <taxon>Alveolata</taxon>
        <taxon>Colpodellida</taxon>
        <taxon>Vitrellaceae</taxon>
        <taxon>Vitrella</taxon>
    </lineage>
</organism>
<proteinExistence type="predicted"/>
<evidence type="ECO:0000313" key="3">
    <source>
        <dbReference type="Proteomes" id="UP000041254"/>
    </source>
</evidence>
<feature type="region of interest" description="Disordered" evidence="1">
    <location>
        <begin position="51"/>
        <end position="86"/>
    </location>
</feature>
<keyword evidence="3" id="KW-1185">Reference proteome</keyword>
<evidence type="ECO:0000256" key="1">
    <source>
        <dbReference type="SAM" id="MobiDB-lite"/>
    </source>
</evidence>
<name>A0A0G4GN48_VITBC</name>
<feature type="compositionally biased region" description="Low complexity" evidence="1">
    <location>
        <begin position="53"/>
        <end position="71"/>
    </location>
</feature>
<dbReference type="InParanoid" id="A0A0G4GN48"/>
<gene>
    <name evidence="2" type="ORF">Vbra_469</name>
</gene>
<accession>A0A0G4GN48</accession>
<protein>
    <submittedName>
        <fullName evidence="2">Uncharacterized protein</fullName>
    </submittedName>
</protein>
<reference evidence="2 3" key="1">
    <citation type="submission" date="2014-11" db="EMBL/GenBank/DDBJ databases">
        <authorList>
            <person name="Zhu J."/>
            <person name="Qi W."/>
            <person name="Song R."/>
        </authorList>
    </citation>
    <scope>NUCLEOTIDE SEQUENCE [LARGE SCALE GENOMIC DNA]</scope>
</reference>
<dbReference type="EMBL" id="CDMY01000725">
    <property type="protein sequence ID" value="CEM31558.1"/>
    <property type="molecule type" value="Genomic_DNA"/>
</dbReference>
<dbReference type="AlphaFoldDB" id="A0A0G4GN48"/>
<sequence length="213" mass="23560">MLTEISKELAAIKAAVGKYNSRHDAITSEYNKTKEFCESRLQKGRCWWSSEAPSRTTVGPTSPTSSSWTISWKRPAPSVGSSGRGVQEPKLRAAIYGGATEDEKAQAYKDSIGFTKEEWTEVVYPYPSMLLTNNLLGGDAFNRVYHSPTEFTLPIVESQPGRGITVGDIIESVCKFEGGSVTKEPEDPDGTVFWMIGSIKKVKVERYVVKYMA</sequence>
<dbReference type="Proteomes" id="UP000041254">
    <property type="component" value="Unassembled WGS sequence"/>
</dbReference>
<dbReference type="VEuPathDB" id="CryptoDB:Vbra_469"/>